<comment type="caution">
    <text evidence="1">The sequence shown here is derived from an EMBL/GenBank/DDBJ whole genome shotgun (WGS) entry which is preliminary data.</text>
</comment>
<accession>A0ACB8V4E1</accession>
<gene>
    <name evidence="1" type="primary">GCN4</name>
    <name evidence="1" type="ORF">LOY88_000457</name>
</gene>
<dbReference type="EMBL" id="JALBCA010000005">
    <property type="protein sequence ID" value="KAI2392661.1"/>
    <property type="molecule type" value="Genomic_DNA"/>
</dbReference>
<organism evidence="1">
    <name type="scientific">Ophidiomyces ophidiicola</name>
    <dbReference type="NCBI Taxonomy" id="1387563"/>
    <lineage>
        <taxon>Eukaryota</taxon>
        <taxon>Fungi</taxon>
        <taxon>Dikarya</taxon>
        <taxon>Ascomycota</taxon>
        <taxon>Pezizomycotina</taxon>
        <taxon>Eurotiomycetes</taxon>
        <taxon>Eurotiomycetidae</taxon>
        <taxon>Onygenales</taxon>
        <taxon>Onygenaceae</taxon>
        <taxon>Ophidiomyces</taxon>
    </lineage>
</organism>
<proteinExistence type="predicted"/>
<sequence length="234" mass="25397">MSPADLSHDLGALLDFSAETYAEGFRSPEDCDLFDSPKVMNFASVNTVSTTVSPKDLMLDSSAPPSASFTDLSTPSFDSPGYFSQDTSPLFGMEELGPGHENWESLFPADSVLAKMDTKVEDKPAMAPASAPPMTRTPSSPGASPKAGRVSTRPSSISGVKPRNRDKPLPPIVFDTADPIAAKRARNTEAARKSRARKVEAQDKMERRIAELEKDLAECQQREAYWKSVAEARQ</sequence>
<name>A0ACB8V4E1_9EURO</name>
<evidence type="ECO:0000313" key="1">
    <source>
        <dbReference type="EMBL" id="KAI2392661.1"/>
    </source>
</evidence>
<protein>
    <submittedName>
        <fullName evidence="1">General control protein</fullName>
    </submittedName>
</protein>
<reference evidence="1" key="1">
    <citation type="journal article" date="2022" name="bioRxiv">
        <title>Population genetic analysis of Ophidiomyces ophidiicola, the causative agent of snake fungal disease, indicates recent introductions to the USA.</title>
        <authorList>
            <person name="Ladner J.T."/>
            <person name="Palmer J.M."/>
            <person name="Ettinger C.L."/>
            <person name="Stajich J.E."/>
            <person name="Farrell T.M."/>
            <person name="Glorioso B.M."/>
            <person name="Lawson B."/>
            <person name="Price S.J."/>
            <person name="Stengle A.G."/>
            <person name="Grear D.A."/>
            <person name="Lorch J.M."/>
        </authorList>
    </citation>
    <scope>NUCLEOTIDE SEQUENCE</scope>
    <source>
        <strain evidence="1">NWHC 24266-5</strain>
    </source>
</reference>